<evidence type="ECO:0000313" key="4">
    <source>
        <dbReference type="Proteomes" id="UP000249464"/>
    </source>
</evidence>
<name>A0A2X0N9D4_9BASI</name>
<evidence type="ECO:0000256" key="1">
    <source>
        <dbReference type="SAM" id="MobiDB-lite"/>
    </source>
</evidence>
<dbReference type="PANTHER" id="PTHR13847:SF150">
    <property type="entry name" value="OXIDOREDUCTASE TDA3-RELATED"/>
    <property type="match status" value="1"/>
</dbReference>
<dbReference type="GO" id="GO:0005770">
    <property type="term" value="C:late endosome"/>
    <property type="evidence" value="ECO:0007669"/>
    <property type="project" value="TreeGrafter"/>
</dbReference>
<organism evidence="3 4">
    <name type="scientific">Microbotryum silenes-dioicae</name>
    <dbReference type="NCBI Taxonomy" id="796604"/>
    <lineage>
        <taxon>Eukaryota</taxon>
        <taxon>Fungi</taxon>
        <taxon>Dikarya</taxon>
        <taxon>Basidiomycota</taxon>
        <taxon>Pucciniomycotina</taxon>
        <taxon>Microbotryomycetes</taxon>
        <taxon>Microbotryales</taxon>
        <taxon>Microbotryaceae</taxon>
        <taxon>Microbotryum</taxon>
    </lineage>
</organism>
<dbReference type="PANTHER" id="PTHR13847">
    <property type="entry name" value="SARCOSINE DEHYDROGENASE-RELATED"/>
    <property type="match status" value="1"/>
</dbReference>
<dbReference type="Gene3D" id="3.30.9.10">
    <property type="entry name" value="D-Amino Acid Oxidase, subunit A, domain 2"/>
    <property type="match status" value="1"/>
</dbReference>
<dbReference type="Proteomes" id="UP000249464">
    <property type="component" value="Unassembled WGS sequence"/>
</dbReference>
<dbReference type="GO" id="GO:0005829">
    <property type="term" value="C:cytosol"/>
    <property type="evidence" value="ECO:0007669"/>
    <property type="project" value="GOC"/>
</dbReference>
<dbReference type="EMBL" id="FQNC01000064">
    <property type="protein sequence ID" value="SGY97880.1"/>
    <property type="molecule type" value="Genomic_DNA"/>
</dbReference>
<feature type="region of interest" description="Disordered" evidence="1">
    <location>
        <begin position="188"/>
        <end position="211"/>
    </location>
</feature>
<dbReference type="SUPFAM" id="SSF51905">
    <property type="entry name" value="FAD/NAD(P)-binding domain"/>
    <property type="match status" value="1"/>
</dbReference>
<keyword evidence="4" id="KW-1185">Reference proteome</keyword>
<dbReference type="Gene3D" id="3.50.50.60">
    <property type="entry name" value="FAD/NAD(P)-binding domain"/>
    <property type="match status" value="1"/>
</dbReference>
<dbReference type="InterPro" id="IPR006076">
    <property type="entry name" value="FAD-dep_OxRdtase"/>
</dbReference>
<dbReference type="Pfam" id="PF01266">
    <property type="entry name" value="DAO"/>
    <property type="match status" value="1"/>
</dbReference>
<dbReference type="AlphaFoldDB" id="A0A2X0N9D4"/>
<dbReference type="GO" id="GO:0042147">
    <property type="term" value="P:retrograde transport, endosome to Golgi"/>
    <property type="evidence" value="ECO:0007669"/>
    <property type="project" value="TreeGrafter"/>
</dbReference>
<sequence>MTPSSIFIIGGGIQGVCTAYYLTQLAKKHGQSISVTILEGSGIAAGASGKAGGLLALDWHGPSTSSLSSLSYKLHRDLANEHDGERRWGYRTLDTLSVSADMTRIIKKREDVVSSKKLKEKNGFFDWLNQDALGETSVLGTRESTAQVHPRLFTQGLAEIMLQEGDVKVVYGSATALNKNEDGSFTVKYSPRQVERSSKASEQKSARSAEMSLGPADGLVITAGPWTGSLLKQLGIKGGGRTRRIEGSRAHSVVFKTAESRALPAQALFTSIKEKAGSFCEPEIYVSEPEFLLSRNRPDGTAYACGPTDDSSLPTLASEVEIDPSATALIIQQVADLAPEYLSVNDGPHSATVEVEQACYLPVGSGDPVIGRIEENVWVGAGHSCWGILNGPATGLCLAELILEGKASSADIRRLGP</sequence>
<gene>
    <name evidence="3" type="primary">BQ5605_C035g11430</name>
    <name evidence="3" type="ORF">BQ5605_C035G11430</name>
</gene>
<dbReference type="STRING" id="796604.A0A2X0N9D4"/>
<evidence type="ECO:0000259" key="2">
    <source>
        <dbReference type="Pfam" id="PF01266"/>
    </source>
</evidence>
<dbReference type="InterPro" id="IPR036188">
    <property type="entry name" value="FAD/NAD-bd_sf"/>
</dbReference>
<proteinExistence type="predicted"/>
<feature type="compositionally biased region" description="Basic and acidic residues" evidence="1">
    <location>
        <begin position="193"/>
        <end position="207"/>
    </location>
</feature>
<reference evidence="3 4" key="1">
    <citation type="submission" date="2016-11" db="EMBL/GenBank/DDBJ databases">
        <authorList>
            <person name="Jaros S."/>
            <person name="Januszkiewicz K."/>
            <person name="Wedrychowicz H."/>
        </authorList>
    </citation>
    <scope>NUCLEOTIDE SEQUENCE [LARGE SCALE GENOMIC DNA]</scope>
</reference>
<protein>
    <submittedName>
        <fullName evidence="3">BQ5605_C035g11430 protein</fullName>
    </submittedName>
</protein>
<feature type="domain" description="FAD dependent oxidoreductase" evidence="2">
    <location>
        <begin position="6"/>
        <end position="401"/>
    </location>
</feature>
<accession>A0A2X0N9D4</accession>
<evidence type="ECO:0000313" key="3">
    <source>
        <dbReference type="EMBL" id="SGY97880.1"/>
    </source>
</evidence>